<evidence type="ECO:0000313" key="3">
    <source>
        <dbReference type="Proteomes" id="UP000654075"/>
    </source>
</evidence>
<evidence type="ECO:0000313" key="2">
    <source>
        <dbReference type="EMBL" id="CAE8601146.1"/>
    </source>
</evidence>
<comment type="caution">
    <text evidence="1">The sequence shown here is derived from an EMBL/GenBank/DDBJ whole genome shotgun (WGS) entry which is preliminary data.</text>
</comment>
<organism evidence="1 3">
    <name type="scientific">Polarella glacialis</name>
    <name type="common">Dinoflagellate</name>
    <dbReference type="NCBI Taxonomy" id="89957"/>
    <lineage>
        <taxon>Eukaryota</taxon>
        <taxon>Sar</taxon>
        <taxon>Alveolata</taxon>
        <taxon>Dinophyceae</taxon>
        <taxon>Suessiales</taxon>
        <taxon>Suessiaceae</taxon>
        <taxon>Polarella</taxon>
    </lineage>
</organism>
<dbReference type="Proteomes" id="UP000654075">
    <property type="component" value="Unassembled WGS sequence"/>
</dbReference>
<dbReference type="EMBL" id="CAJNNV010012844">
    <property type="protein sequence ID" value="CAE8601146.1"/>
    <property type="molecule type" value="Genomic_DNA"/>
</dbReference>
<protein>
    <submittedName>
        <fullName evidence="1">Uncharacterized protein</fullName>
    </submittedName>
</protein>
<sequence>MCTDSPDCYYCSYRVYNENSACEEYDSSNCGVGLLDQGLPDYTTFKKIFDPSATTTTTTTTVVPLLLPGFESVDGGAGRVCRGRSASDNSKAYYHLYNNVGPFKACQSLCATTPDCQGVEHHLGGRCEVWIRPGGIGASAPSVSGYTCVRRVLDNTLGCDPSGLLGCHTGYELSGTTCTRIAKLLSTTESCSQRVLQKTTTDTMQECILSCKATPRCLFVAWAPGDLPDPYVCDHYSSDGGYCTSRKWQLYRPCQLWKLT</sequence>
<name>A0A813D892_POLGL</name>
<keyword evidence="3" id="KW-1185">Reference proteome</keyword>
<gene>
    <name evidence="2" type="ORF">PGLA1383_LOCUS19442</name>
    <name evidence="1" type="ORF">PGLA1383_LOCUS3558</name>
</gene>
<dbReference type="AlphaFoldDB" id="A0A813D892"/>
<reference evidence="1" key="1">
    <citation type="submission" date="2021-02" db="EMBL/GenBank/DDBJ databases">
        <authorList>
            <person name="Dougan E. K."/>
            <person name="Rhodes N."/>
            <person name="Thang M."/>
            <person name="Chan C."/>
        </authorList>
    </citation>
    <scope>NUCLEOTIDE SEQUENCE</scope>
</reference>
<accession>A0A813D892</accession>
<proteinExistence type="predicted"/>
<dbReference type="EMBL" id="CAJNNV010001252">
    <property type="protein sequence ID" value="CAE8584630.1"/>
    <property type="molecule type" value="Genomic_DNA"/>
</dbReference>
<evidence type="ECO:0000313" key="1">
    <source>
        <dbReference type="EMBL" id="CAE8584630.1"/>
    </source>
</evidence>